<gene>
    <name evidence="8" type="ORF">C7C46_13560</name>
</gene>
<proteinExistence type="inferred from homology"/>
<dbReference type="OrthoDB" id="241504at2"/>
<comment type="similarity">
    <text evidence="5">Belongs to the zinc-containing alcohol dehydrogenase family.</text>
</comment>
<sequence>MKALTWHGRRDVRVDTVPDPVIKDPTDVIIKVTTTGLCGSDLHLYEVLGPFLDVGDILGHEPMGIVQEIGADVTAVRVGDRVVVPFNVSCGTCHTCEQGLHSQCETTQVREYGSGAALFGYTKLFGQVPGGQAELLRVPFGNTLPIKVPQGPADDRFVFLSDVLPTAWQAVEYAAVPKGGSLVVLGLGPIGDMSCRIALHRGAGQVIGVDLVPERLERARSRGVRVLDLNELGRDLGDVIRDLTDGRGPDSVIDAVGMEAHGSPGAKLAAQVTNLLPSALAAKMMEHVGLDRLHALYLAIDIVRRGGTISLSGVYGGQSDPLPMLTMFDKQIQLRMGQANVHRWVDEILPLLTDGDPLGVDTFATHHIPLGDAAGAYEMFQKKQDGAVKVLFKP</sequence>
<comment type="caution">
    <text evidence="8">The sequence shown here is derived from an EMBL/GenBank/DDBJ whole genome shotgun (WGS) entry which is preliminary data.</text>
</comment>
<dbReference type="Pfam" id="PF00107">
    <property type="entry name" value="ADH_zinc_N"/>
    <property type="match status" value="1"/>
</dbReference>
<evidence type="ECO:0000313" key="8">
    <source>
        <dbReference type="EMBL" id="PYC79976.1"/>
    </source>
</evidence>
<accession>A0A2V4NU94</accession>
<dbReference type="AlphaFoldDB" id="A0A2V4NU94"/>
<dbReference type="Pfam" id="PF08240">
    <property type="entry name" value="ADH_N"/>
    <property type="match status" value="1"/>
</dbReference>
<dbReference type="PANTHER" id="PTHR42813:SF2">
    <property type="entry name" value="DEHYDROGENASE, ZINC-CONTAINING, PUTATIVE (AFU_ORTHOLOGUE AFUA_2G02810)-RELATED"/>
    <property type="match status" value="1"/>
</dbReference>
<dbReference type="SUPFAM" id="SSF50129">
    <property type="entry name" value="GroES-like"/>
    <property type="match status" value="1"/>
</dbReference>
<evidence type="ECO:0000256" key="3">
    <source>
        <dbReference type="ARBA" id="ARBA00022833"/>
    </source>
</evidence>
<dbReference type="PANTHER" id="PTHR42813">
    <property type="entry name" value="ZINC-TYPE ALCOHOL DEHYDROGENASE-LIKE"/>
    <property type="match status" value="1"/>
</dbReference>
<name>A0A2V4NU94_9ACTN</name>
<dbReference type="SUPFAM" id="SSF51735">
    <property type="entry name" value="NAD(P)-binding Rossmann-fold domains"/>
    <property type="match status" value="1"/>
</dbReference>
<dbReference type="RefSeq" id="WP_110669236.1">
    <property type="nucleotide sequence ID" value="NZ_PYBW01000041.1"/>
</dbReference>
<evidence type="ECO:0000259" key="6">
    <source>
        <dbReference type="Pfam" id="PF00107"/>
    </source>
</evidence>
<feature type="domain" description="Alcohol dehydrogenase-like N-terminal" evidence="7">
    <location>
        <begin position="25"/>
        <end position="146"/>
    </location>
</feature>
<dbReference type="InterPro" id="IPR013149">
    <property type="entry name" value="ADH-like_C"/>
</dbReference>
<evidence type="ECO:0000256" key="4">
    <source>
        <dbReference type="ARBA" id="ARBA00023002"/>
    </source>
</evidence>
<evidence type="ECO:0000256" key="1">
    <source>
        <dbReference type="ARBA" id="ARBA00001947"/>
    </source>
</evidence>
<dbReference type="InterPro" id="IPR002328">
    <property type="entry name" value="ADH_Zn_CS"/>
</dbReference>
<dbReference type="Gene3D" id="3.90.180.10">
    <property type="entry name" value="Medium-chain alcohol dehydrogenases, catalytic domain"/>
    <property type="match status" value="1"/>
</dbReference>
<keyword evidence="2 5" id="KW-0479">Metal-binding</keyword>
<keyword evidence="3 5" id="KW-0862">Zinc</keyword>
<protein>
    <submittedName>
        <fullName evidence="8">Glutathione-dependent formaldehyde dehydrogenase</fullName>
    </submittedName>
</protein>
<dbReference type="InterPro" id="IPR011032">
    <property type="entry name" value="GroES-like_sf"/>
</dbReference>
<comment type="cofactor">
    <cofactor evidence="1 5">
        <name>Zn(2+)</name>
        <dbReference type="ChEBI" id="CHEBI:29105"/>
    </cofactor>
</comment>
<organism evidence="8 9">
    <name type="scientific">Streptomyces tateyamensis</name>
    <dbReference type="NCBI Taxonomy" id="565073"/>
    <lineage>
        <taxon>Bacteria</taxon>
        <taxon>Bacillati</taxon>
        <taxon>Actinomycetota</taxon>
        <taxon>Actinomycetes</taxon>
        <taxon>Kitasatosporales</taxon>
        <taxon>Streptomycetaceae</taxon>
        <taxon>Streptomyces</taxon>
    </lineage>
</organism>
<dbReference type="EMBL" id="PYBW01000041">
    <property type="protein sequence ID" value="PYC79976.1"/>
    <property type="molecule type" value="Genomic_DNA"/>
</dbReference>
<keyword evidence="9" id="KW-1185">Reference proteome</keyword>
<evidence type="ECO:0000256" key="5">
    <source>
        <dbReference type="RuleBase" id="RU361277"/>
    </source>
</evidence>
<dbReference type="Gene3D" id="3.40.50.720">
    <property type="entry name" value="NAD(P)-binding Rossmann-like Domain"/>
    <property type="match status" value="1"/>
</dbReference>
<evidence type="ECO:0000256" key="2">
    <source>
        <dbReference type="ARBA" id="ARBA00022723"/>
    </source>
</evidence>
<reference evidence="8 9" key="1">
    <citation type="submission" date="2018-03" db="EMBL/GenBank/DDBJ databases">
        <title>Bioinformatic expansion and discovery of thiopeptide antibiotics.</title>
        <authorList>
            <person name="Schwalen C.J."/>
            <person name="Hudson G.A."/>
            <person name="Mitchell D.A."/>
        </authorList>
    </citation>
    <scope>NUCLEOTIDE SEQUENCE [LARGE SCALE GENOMIC DNA]</scope>
    <source>
        <strain evidence="8 9">ATCC 21389</strain>
    </source>
</reference>
<evidence type="ECO:0000259" key="7">
    <source>
        <dbReference type="Pfam" id="PF08240"/>
    </source>
</evidence>
<dbReference type="CDD" id="cd08283">
    <property type="entry name" value="FDH_like_1"/>
    <property type="match status" value="1"/>
</dbReference>
<dbReference type="InterPro" id="IPR036291">
    <property type="entry name" value="NAD(P)-bd_dom_sf"/>
</dbReference>
<dbReference type="InterPro" id="IPR013154">
    <property type="entry name" value="ADH-like_N"/>
</dbReference>
<keyword evidence="4" id="KW-0560">Oxidoreductase</keyword>
<dbReference type="PROSITE" id="PS00059">
    <property type="entry name" value="ADH_ZINC"/>
    <property type="match status" value="1"/>
</dbReference>
<dbReference type="GO" id="GO:0016491">
    <property type="term" value="F:oxidoreductase activity"/>
    <property type="evidence" value="ECO:0007669"/>
    <property type="project" value="UniProtKB-KW"/>
</dbReference>
<dbReference type="GO" id="GO:0008270">
    <property type="term" value="F:zinc ion binding"/>
    <property type="evidence" value="ECO:0007669"/>
    <property type="project" value="InterPro"/>
</dbReference>
<evidence type="ECO:0000313" key="9">
    <source>
        <dbReference type="Proteomes" id="UP000248039"/>
    </source>
</evidence>
<dbReference type="Proteomes" id="UP000248039">
    <property type="component" value="Unassembled WGS sequence"/>
</dbReference>
<feature type="domain" description="Alcohol dehydrogenase-like C-terminal" evidence="6">
    <location>
        <begin position="189"/>
        <end position="259"/>
    </location>
</feature>